<dbReference type="OrthoDB" id="3223806at2759"/>
<organism evidence="3 4">
    <name type="scientific">Fusarium flagelliforme</name>
    <dbReference type="NCBI Taxonomy" id="2675880"/>
    <lineage>
        <taxon>Eukaryota</taxon>
        <taxon>Fungi</taxon>
        <taxon>Dikarya</taxon>
        <taxon>Ascomycota</taxon>
        <taxon>Pezizomycotina</taxon>
        <taxon>Sordariomycetes</taxon>
        <taxon>Hypocreomycetidae</taxon>
        <taxon>Hypocreales</taxon>
        <taxon>Nectriaceae</taxon>
        <taxon>Fusarium</taxon>
        <taxon>Fusarium incarnatum-equiseti species complex</taxon>
    </lineage>
</organism>
<dbReference type="GO" id="GO:0006508">
    <property type="term" value="P:proteolysis"/>
    <property type="evidence" value="ECO:0007669"/>
    <property type="project" value="InterPro"/>
</dbReference>
<name>A0A395N647_9HYPO</name>
<comment type="similarity">
    <text evidence="1">Belongs to the peptidase C14B family.</text>
</comment>
<reference evidence="3 4" key="1">
    <citation type="journal article" date="2018" name="PLoS Pathog.">
        <title>Evolution of structural diversity of trichothecenes, a family of toxins produced by plant pathogenic and entomopathogenic fungi.</title>
        <authorList>
            <person name="Proctor R.H."/>
            <person name="McCormick S.P."/>
            <person name="Kim H.S."/>
            <person name="Cardoza R.E."/>
            <person name="Stanley A.M."/>
            <person name="Lindo L."/>
            <person name="Kelly A."/>
            <person name="Brown D.W."/>
            <person name="Lee T."/>
            <person name="Vaughan M.M."/>
            <person name="Alexander N.J."/>
            <person name="Busman M."/>
            <person name="Gutierrez S."/>
        </authorList>
    </citation>
    <scope>NUCLEOTIDE SEQUENCE [LARGE SCALE GENOMIC DNA]</scope>
    <source>
        <strain evidence="3 4">NRRL 13405</strain>
    </source>
</reference>
<dbReference type="InterPro" id="IPR050452">
    <property type="entry name" value="Metacaspase"/>
</dbReference>
<dbReference type="AlphaFoldDB" id="A0A395N647"/>
<proteinExistence type="inferred from homology"/>
<accession>A0A395N647</accession>
<dbReference type="InterPro" id="IPR011600">
    <property type="entry name" value="Pept_C14_caspase"/>
</dbReference>
<evidence type="ECO:0000313" key="4">
    <source>
        <dbReference type="Proteomes" id="UP000265631"/>
    </source>
</evidence>
<dbReference type="GO" id="GO:0004197">
    <property type="term" value="F:cysteine-type endopeptidase activity"/>
    <property type="evidence" value="ECO:0007669"/>
    <property type="project" value="InterPro"/>
</dbReference>
<protein>
    <submittedName>
        <fullName evidence="3">Caspase domain-containing protein</fullName>
    </submittedName>
</protein>
<feature type="domain" description="Peptidase C14 caspase" evidence="2">
    <location>
        <begin position="4"/>
        <end position="306"/>
    </location>
</feature>
<dbReference type="EMBL" id="PXXK01000009">
    <property type="protein sequence ID" value="RFN55253.1"/>
    <property type="molecule type" value="Genomic_DNA"/>
</dbReference>
<evidence type="ECO:0000259" key="2">
    <source>
        <dbReference type="Pfam" id="PF00656"/>
    </source>
</evidence>
<sequence length="703" mass="78259">MPTQWALLIGVDYYFPGRQRNVRYDHLRGCVNDVSRIESFLKSIGVQNIYKLVAPCDEDNKLKVVKQSDLPTYQNVKGKIQHITASVCPGDSVWIHYSGHGILRHNVDDYDSDDGDEINGTAFALTDVQIGGAYLTGYQLGVWVRKLVEVKKTRVTVTLDSCYSGKGFRNSNKVTMRTSQSNTIDKSQLDSDFEADDDAIAEDARMGNDVQSSTRNAIVRKSWLSNPEGCTVLTACRLDQEAGECHLGDPGTSNGIMTHFLLDFIDKCRKQGSQLPTYQRVAQQIKHKVLAMEMSRNPQTPVLQGDSLLEFLGTQKRIQHSGCFVQVLDQPGTHEKAYLLDVGSTQGVCPGAEYSVHPDATADSAPIARICIDEVSALRSKARLIKSKEPSEHPFIKSGNRVVLESWSLPSQQIVRFNGLACQGDATLEFESVFTKLRSQVQNLSHFVICPEGGDDGNWDHSITFDAIKRGFLVGARRNNGIRQLPTIAANDENVISKVLCLLKHLARFHALKYFNHGTHSKRFQPDDYSFELLEYQGGALNSSEGVYQAKEDQEVTVRFTNNSTVDNVHVAIFTFNATYGIERLCPSEGQPTEQVPHGKERPMTCDLGLYIPDEESLEAKDVYRAYVYIGDNPPSWDELILPDIPANASQVPTDLSVETIPETYLKGGEVTRNGKKIKKKRALDEGGSEWGILEFTVRTARV</sequence>
<dbReference type="PANTHER" id="PTHR48104">
    <property type="entry name" value="METACASPASE-4"/>
    <property type="match status" value="1"/>
</dbReference>
<keyword evidence="4" id="KW-1185">Reference proteome</keyword>
<dbReference type="GO" id="GO:0005737">
    <property type="term" value="C:cytoplasm"/>
    <property type="evidence" value="ECO:0007669"/>
    <property type="project" value="TreeGrafter"/>
</dbReference>
<dbReference type="Pfam" id="PF00656">
    <property type="entry name" value="Peptidase_C14"/>
    <property type="match status" value="1"/>
</dbReference>
<dbReference type="Proteomes" id="UP000265631">
    <property type="component" value="Unassembled WGS sequence"/>
</dbReference>
<gene>
    <name evidence="3" type="ORF">FIE12Z_506</name>
</gene>
<dbReference type="Gene3D" id="3.40.50.1460">
    <property type="match status" value="1"/>
</dbReference>
<comment type="caution">
    <text evidence="3">The sequence shown here is derived from an EMBL/GenBank/DDBJ whole genome shotgun (WGS) entry which is preliminary data.</text>
</comment>
<dbReference type="PANTHER" id="PTHR48104:SF30">
    <property type="entry name" value="METACASPASE-1"/>
    <property type="match status" value="1"/>
</dbReference>
<evidence type="ECO:0000313" key="3">
    <source>
        <dbReference type="EMBL" id="RFN55253.1"/>
    </source>
</evidence>
<evidence type="ECO:0000256" key="1">
    <source>
        <dbReference type="ARBA" id="ARBA00009005"/>
    </source>
</evidence>